<proteinExistence type="predicted"/>
<feature type="region of interest" description="Disordered" evidence="1">
    <location>
        <begin position="151"/>
        <end position="172"/>
    </location>
</feature>
<dbReference type="InterPro" id="IPR042448">
    <property type="entry name" value="CCNB1IP1"/>
</dbReference>
<evidence type="ECO:0000313" key="2">
    <source>
        <dbReference type="EMBL" id="CAG8451074.1"/>
    </source>
</evidence>
<dbReference type="GO" id="GO:0000795">
    <property type="term" value="C:synaptonemal complex"/>
    <property type="evidence" value="ECO:0007669"/>
    <property type="project" value="InterPro"/>
</dbReference>
<dbReference type="GO" id="GO:0061630">
    <property type="term" value="F:ubiquitin protein ligase activity"/>
    <property type="evidence" value="ECO:0007669"/>
    <property type="project" value="InterPro"/>
</dbReference>
<name>A0A9N8VC35_9GLOM</name>
<comment type="caution">
    <text evidence="2">The sequence shown here is derived from an EMBL/GenBank/DDBJ whole genome shotgun (WGS) entry which is preliminary data.</text>
</comment>
<organism evidence="2 3">
    <name type="scientific">Paraglomus brasilianum</name>
    <dbReference type="NCBI Taxonomy" id="144538"/>
    <lineage>
        <taxon>Eukaryota</taxon>
        <taxon>Fungi</taxon>
        <taxon>Fungi incertae sedis</taxon>
        <taxon>Mucoromycota</taxon>
        <taxon>Glomeromycotina</taxon>
        <taxon>Glomeromycetes</taxon>
        <taxon>Paraglomerales</taxon>
        <taxon>Paraglomeraceae</taxon>
        <taxon>Paraglomus</taxon>
    </lineage>
</organism>
<dbReference type="OrthoDB" id="441210at2759"/>
<protein>
    <submittedName>
        <fullName evidence="2">6783_t:CDS:1</fullName>
    </submittedName>
</protein>
<accession>A0A9N8VC35</accession>
<reference evidence="2" key="1">
    <citation type="submission" date="2021-06" db="EMBL/GenBank/DDBJ databases">
        <authorList>
            <person name="Kallberg Y."/>
            <person name="Tangrot J."/>
            <person name="Rosling A."/>
        </authorList>
    </citation>
    <scope>NUCLEOTIDE SEQUENCE</scope>
    <source>
        <strain evidence="2">BR232B</strain>
    </source>
</reference>
<dbReference type="PANTHER" id="PTHR14305">
    <property type="entry name" value="E3 UBIQUITIN-PROTEIN LIGASE CCNB1IP1"/>
    <property type="match status" value="1"/>
</dbReference>
<gene>
    <name evidence="2" type="ORF">PBRASI_LOCUS33</name>
</gene>
<sequence length="172" mass="19687">MSHQLQISAALKGIFHNCSKINFATTVTARGLPRNPAYAIQLPFRQSSWKKFLDLCSPNGVNAFTSALVCPACETTLTENDDIVFIELNPSEDYKLSVLSGLRPDIIMEIATRALSFWTYQTTQEACFQEMMYRDLQESCQKRSWSWKNEKMLKSPTSSKKRVDSLQNYRQV</sequence>
<evidence type="ECO:0000256" key="1">
    <source>
        <dbReference type="SAM" id="MobiDB-lite"/>
    </source>
</evidence>
<evidence type="ECO:0000313" key="3">
    <source>
        <dbReference type="Proteomes" id="UP000789739"/>
    </source>
</evidence>
<dbReference type="EMBL" id="CAJVPI010000002">
    <property type="protein sequence ID" value="CAG8451074.1"/>
    <property type="molecule type" value="Genomic_DNA"/>
</dbReference>
<dbReference type="PANTHER" id="PTHR14305:SF0">
    <property type="entry name" value="E3 UBIQUITIN-PROTEIN LIGASE CCNB1IP1"/>
    <property type="match status" value="1"/>
</dbReference>
<keyword evidence="3" id="KW-1185">Reference proteome</keyword>
<dbReference type="GO" id="GO:0007131">
    <property type="term" value="P:reciprocal meiotic recombination"/>
    <property type="evidence" value="ECO:0007669"/>
    <property type="project" value="InterPro"/>
</dbReference>
<dbReference type="AlphaFoldDB" id="A0A9N8VC35"/>
<dbReference type="Proteomes" id="UP000789739">
    <property type="component" value="Unassembled WGS sequence"/>
</dbReference>